<dbReference type="EMBL" id="CAUYUE010000004">
    <property type="protein sequence ID" value="CAK0761333.1"/>
    <property type="molecule type" value="Genomic_DNA"/>
</dbReference>
<keyword evidence="3" id="KW-0808">Transferase</keyword>
<reference evidence="9 10" key="1">
    <citation type="submission" date="2023-10" db="EMBL/GenBank/DDBJ databases">
        <authorList>
            <person name="Maclean D."/>
            <person name="Macfadyen A."/>
        </authorList>
    </citation>
    <scope>NUCLEOTIDE SEQUENCE [LARGE SCALE GENOMIC DNA]</scope>
</reference>
<dbReference type="Proteomes" id="UP001314263">
    <property type="component" value="Unassembled WGS sequence"/>
</dbReference>
<feature type="domain" description="Hydroxyproline O-arabinosyltransferase-like" evidence="8">
    <location>
        <begin position="102"/>
        <end position="383"/>
    </location>
</feature>
<evidence type="ECO:0000256" key="6">
    <source>
        <dbReference type="ARBA" id="ARBA00023136"/>
    </source>
</evidence>
<evidence type="ECO:0000256" key="4">
    <source>
        <dbReference type="ARBA" id="ARBA00022692"/>
    </source>
</evidence>
<dbReference type="Pfam" id="PF23452">
    <property type="entry name" value="HPAT"/>
    <property type="match status" value="1"/>
</dbReference>
<dbReference type="GO" id="GO:0016020">
    <property type="term" value="C:membrane"/>
    <property type="evidence" value="ECO:0007669"/>
    <property type="project" value="UniProtKB-SubCell"/>
</dbReference>
<dbReference type="GO" id="GO:0016757">
    <property type="term" value="F:glycosyltransferase activity"/>
    <property type="evidence" value="ECO:0007669"/>
    <property type="project" value="UniProtKB-KW"/>
</dbReference>
<keyword evidence="5 7" id="KW-1133">Transmembrane helix</keyword>
<feature type="transmembrane region" description="Helical" evidence="7">
    <location>
        <begin position="12"/>
        <end position="32"/>
    </location>
</feature>
<comment type="caution">
    <text evidence="9">The sequence shown here is derived from an EMBL/GenBank/DDBJ whole genome shotgun (WGS) entry which is preliminary data.</text>
</comment>
<accession>A0AAV1HYF3</accession>
<keyword evidence="2" id="KW-0328">Glycosyltransferase</keyword>
<keyword evidence="6 7" id="KW-0472">Membrane</keyword>
<dbReference type="InterPro" id="IPR044845">
    <property type="entry name" value="HPAT/SRGT1-like"/>
</dbReference>
<dbReference type="PANTHER" id="PTHR31485">
    <property type="entry name" value="PEPTIDYL SERINE ALPHA-GALACTOSYLTRANSFERASE"/>
    <property type="match status" value="1"/>
</dbReference>
<evidence type="ECO:0000256" key="5">
    <source>
        <dbReference type="ARBA" id="ARBA00022989"/>
    </source>
</evidence>
<evidence type="ECO:0000256" key="3">
    <source>
        <dbReference type="ARBA" id="ARBA00022679"/>
    </source>
</evidence>
<keyword evidence="10" id="KW-1185">Reference proteome</keyword>
<evidence type="ECO:0000313" key="9">
    <source>
        <dbReference type="EMBL" id="CAK0761333.1"/>
    </source>
</evidence>
<protein>
    <recommendedName>
        <fullName evidence="8">Hydroxyproline O-arabinosyltransferase-like domain-containing protein</fullName>
    </recommendedName>
</protein>
<comment type="subcellular location">
    <subcellularLocation>
        <location evidence="1">Membrane</location>
        <topology evidence="1">Single-pass membrane protein</topology>
    </subcellularLocation>
</comment>
<evidence type="ECO:0000256" key="7">
    <source>
        <dbReference type="SAM" id="Phobius"/>
    </source>
</evidence>
<evidence type="ECO:0000313" key="10">
    <source>
        <dbReference type="Proteomes" id="UP001314263"/>
    </source>
</evidence>
<proteinExistence type="predicted"/>
<organism evidence="9 10">
    <name type="scientific">Coccomyxa viridis</name>
    <dbReference type="NCBI Taxonomy" id="1274662"/>
    <lineage>
        <taxon>Eukaryota</taxon>
        <taxon>Viridiplantae</taxon>
        <taxon>Chlorophyta</taxon>
        <taxon>core chlorophytes</taxon>
        <taxon>Trebouxiophyceae</taxon>
        <taxon>Trebouxiophyceae incertae sedis</taxon>
        <taxon>Coccomyxaceae</taxon>
        <taxon>Coccomyxa</taxon>
    </lineage>
</organism>
<evidence type="ECO:0000256" key="2">
    <source>
        <dbReference type="ARBA" id="ARBA00022676"/>
    </source>
</evidence>
<keyword evidence="4 7" id="KW-0812">Transmembrane</keyword>
<gene>
    <name evidence="9" type="ORF">CVIRNUC_002850</name>
</gene>
<dbReference type="InterPro" id="IPR056508">
    <property type="entry name" value="HPAT-like"/>
</dbReference>
<dbReference type="PANTHER" id="PTHR31485:SF17">
    <property type="match status" value="1"/>
</dbReference>
<evidence type="ECO:0000256" key="1">
    <source>
        <dbReference type="ARBA" id="ARBA00004167"/>
    </source>
</evidence>
<sequence length="427" mass="47307">MFQPRARVGPTKVLAFGAMGFAVGLFLGYVFMGTAHAILQLRAETASQASLDGLTRISSAQGASGSALGRSGFGEQHPKAATKAVESVVRTPGIPYKGTTIHTLVTSNGSPYLNFQNRIMYATYKAVQKQPGGHQLVALTRILHRTKPDILYDEVPSFRADPLTPACDTWCEFPVSDRPNAVMQFFKAAAKEPSMIKAPWLLLIETDYIWMKPLQAPAAHAPSSRGMAYPFNYIVPQAPALEAVMRKMFPAELGPLDAIPGSGPAPVMMRFDEWLQVAPEWERLTAHIEADPESKERLGWVREMYAFSTAVALKDIKLDIVACPECPLISQPPADTSLGGAAMFHYTWGTVFKDSFGRKIWEFDKRTYTDEIIQRQTPRIPMPPKFDFGWTLQDGQPVKRELYNTMVEMIEVVNTAVDSLPILEPVQ</sequence>
<evidence type="ECO:0000259" key="8">
    <source>
        <dbReference type="Pfam" id="PF23452"/>
    </source>
</evidence>
<dbReference type="AlphaFoldDB" id="A0AAV1HYF3"/>
<name>A0AAV1HYF3_9CHLO</name>